<dbReference type="EMBL" id="JARK01001389">
    <property type="protein sequence ID" value="EYC10849.1"/>
    <property type="molecule type" value="Genomic_DNA"/>
</dbReference>
<feature type="signal peptide" evidence="2">
    <location>
        <begin position="1"/>
        <end position="17"/>
    </location>
</feature>
<dbReference type="Pfam" id="PF00188">
    <property type="entry name" value="CAP"/>
    <property type="match status" value="1"/>
</dbReference>
<dbReference type="CDD" id="cd05380">
    <property type="entry name" value="CAP_euk"/>
    <property type="match status" value="1"/>
</dbReference>
<dbReference type="AlphaFoldDB" id="A0A016U688"/>
<dbReference type="SUPFAM" id="SSF55797">
    <property type="entry name" value="PR-1-like"/>
    <property type="match status" value="2"/>
</dbReference>
<protein>
    <recommendedName>
        <fullName evidence="3">SCP domain-containing protein</fullName>
    </recommendedName>
</protein>
<dbReference type="InterPro" id="IPR014044">
    <property type="entry name" value="CAP_dom"/>
</dbReference>
<accession>A0A016U688</accession>
<dbReference type="Gene3D" id="3.40.33.10">
    <property type="entry name" value="CAP"/>
    <property type="match status" value="2"/>
</dbReference>
<evidence type="ECO:0000259" key="3">
    <source>
        <dbReference type="SMART" id="SM00198"/>
    </source>
</evidence>
<feature type="chain" id="PRO_5001488891" description="SCP domain-containing protein" evidence="2">
    <location>
        <begin position="18"/>
        <end position="384"/>
    </location>
</feature>
<evidence type="ECO:0000256" key="1">
    <source>
        <dbReference type="SAM" id="MobiDB-lite"/>
    </source>
</evidence>
<dbReference type="Proteomes" id="UP000024635">
    <property type="component" value="Unassembled WGS sequence"/>
</dbReference>
<gene>
    <name evidence="4" type="primary">Acey_s0053.g2324</name>
    <name evidence="4" type="synonym">ASP-s0053.g2324</name>
    <name evidence="4" type="ORF">Y032_0053g2324</name>
</gene>
<sequence length="384" mass="41914">MIAVLLTTFSILSTCHADGYTHPFNCNGSQIDDDTRSTVLDYQNSNRALVIRGKRLDRSGKALPKPENMYKLIYDCDLEEKAKKIVEKCPPTPQKTAANGLNFQYFDTTSGYRQDQVDKPLISALRDEWLFYSSFKSWPEDNKYDGNVNHLAFANILHANKTAVGCYEAKCGNTGAAACVFNLPDLAKDELIYKAGNPCTNDSDCSTYKPSMCETSTRLCIVGSRPTTTTSTTTSTTTTTTTTPSTTTNTTSTTTTTTTPSTTTNTTTTTTTPTTPSTSTKTTTTSTAPTTPSTSTTTTTTTTTRTTPSRITKTSRTTTTRKATTTRKPVPNNICPKTDGDDRIRNRALIMHNKRRSNLALGKVERDNGLPLPPASNMRELVGR</sequence>
<organism evidence="4 5">
    <name type="scientific">Ancylostoma ceylanicum</name>
    <dbReference type="NCBI Taxonomy" id="53326"/>
    <lineage>
        <taxon>Eukaryota</taxon>
        <taxon>Metazoa</taxon>
        <taxon>Ecdysozoa</taxon>
        <taxon>Nematoda</taxon>
        <taxon>Chromadorea</taxon>
        <taxon>Rhabditida</taxon>
        <taxon>Rhabditina</taxon>
        <taxon>Rhabditomorpha</taxon>
        <taxon>Strongyloidea</taxon>
        <taxon>Ancylostomatidae</taxon>
        <taxon>Ancylostomatinae</taxon>
        <taxon>Ancylostoma</taxon>
    </lineage>
</organism>
<proteinExistence type="predicted"/>
<keyword evidence="5" id="KW-1185">Reference proteome</keyword>
<comment type="caution">
    <text evidence="4">The sequence shown here is derived from an EMBL/GenBank/DDBJ whole genome shotgun (WGS) entry which is preliminary data.</text>
</comment>
<feature type="region of interest" description="Disordered" evidence="1">
    <location>
        <begin position="224"/>
        <end position="341"/>
    </location>
</feature>
<evidence type="ECO:0000313" key="5">
    <source>
        <dbReference type="Proteomes" id="UP000024635"/>
    </source>
</evidence>
<feature type="domain" description="SCP" evidence="3">
    <location>
        <begin position="34"/>
        <end position="185"/>
    </location>
</feature>
<feature type="compositionally biased region" description="Low complexity" evidence="1">
    <location>
        <begin position="224"/>
        <end position="329"/>
    </location>
</feature>
<evidence type="ECO:0000256" key="2">
    <source>
        <dbReference type="SAM" id="SignalP"/>
    </source>
</evidence>
<dbReference type="STRING" id="53326.A0A016U688"/>
<keyword evidence="2" id="KW-0732">Signal</keyword>
<dbReference type="OrthoDB" id="5874910at2759"/>
<name>A0A016U688_9BILA</name>
<reference evidence="5" key="1">
    <citation type="journal article" date="2015" name="Nat. Genet.">
        <title>The genome and transcriptome of the zoonotic hookworm Ancylostoma ceylanicum identify infection-specific gene families.</title>
        <authorList>
            <person name="Schwarz E.M."/>
            <person name="Hu Y."/>
            <person name="Antoshechkin I."/>
            <person name="Miller M.M."/>
            <person name="Sternberg P.W."/>
            <person name="Aroian R.V."/>
        </authorList>
    </citation>
    <scope>NUCLEOTIDE SEQUENCE</scope>
    <source>
        <strain evidence="5">HY135</strain>
    </source>
</reference>
<dbReference type="InterPro" id="IPR035940">
    <property type="entry name" value="CAP_sf"/>
</dbReference>
<dbReference type="SMART" id="SM00198">
    <property type="entry name" value="SCP"/>
    <property type="match status" value="1"/>
</dbReference>
<evidence type="ECO:0000313" key="4">
    <source>
        <dbReference type="EMBL" id="EYC10849.1"/>
    </source>
</evidence>